<keyword evidence="1" id="KW-0472">Membrane</keyword>
<protein>
    <submittedName>
        <fullName evidence="2">Uncharacterized protein</fullName>
    </submittedName>
</protein>
<evidence type="ECO:0000313" key="3">
    <source>
        <dbReference type="Proteomes" id="UP000229615"/>
    </source>
</evidence>
<feature type="transmembrane region" description="Helical" evidence="1">
    <location>
        <begin position="82"/>
        <end position="102"/>
    </location>
</feature>
<dbReference type="EMBL" id="PFBB01000034">
    <property type="protein sequence ID" value="PIR88305.1"/>
    <property type="molecule type" value="Genomic_DNA"/>
</dbReference>
<organism evidence="2 3">
    <name type="scientific">Candidatus Harrisonbacteria bacterium CG10_big_fil_rev_8_21_14_0_10_44_23</name>
    <dbReference type="NCBI Taxonomy" id="1974585"/>
    <lineage>
        <taxon>Bacteria</taxon>
        <taxon>Candidatus Harrisoniibacteriota</taxon>
    </lineage>
</organism>
<gene>
    <name evidence="2" type="ORF">COU09_02980</name>
</gene>
<dbReference type="AlphaFoldDB" id="A0A2H0URB2"/>
<feature type="transmembrane region" description="Helical" evidence="1">
    <location>
        <begin position="50"/>
        <end position="70"/>
    </location>
</feature>
<proteinExistence type="predicted"/>
<name>A0A2H0URB2_9BACT</name>
<evidence type="ECO:0000313" key="2">
    <source>
        <dbReference type="EMBL" id="PIR88305.1"/>
    </source>
</evidence>
<sequence length="109" mass="11241">MAVGIVATLFAEDELCPFLCYQPIASALLAVGLLSFAVFPAVLKELPKTATCAVPMFGACAVIGAGFWLVHNQHSSTAFEALSFILPIAGGAVLAILALIYADSQGVVD</sequence>
<feature type="transmembrane region" description="Helical" evidence="1">
    <location>
        <begin position="24"/>
        <end position="43"/>
    </location>
</feature>
<keyword evidence="1" id="KW-1133">Transmembrane helix</keyword>
<dbReference type="Proteomes" id="UP000229615">
    <property type="component" value="Unassembled WGS sequence"/>
</dbReference>
<evidence type="ECO:0000256" key="1">
    <source>
        <dbReference type="SAM" id="Phobius"/>
    </source>
</evidence>
<reference evidence="3" key="1">
    <citation type="submission" date="2017-09" db="EMBL/GenBank/DDBJ databases">
        <title>Depth-based differentiation of microbial function through sediment-hosted aquifers and enrichment of novel symbionts in the deep terrestrial subsurface.</title>
        <authorList>
            <person name="Probst A.J."/>
            <person name="Ladd B."/>
            <person name="Jarett J.K."/>
            <person name="Geller-Mcgrath D.E."/>
            <person name="Sieber C.M.K."/>
            <person name="Emerson J.B."/>
            <person name="Anantharaman K."/>
            <person name="Thomas B.C."/>
            <person name="Malmstrom R."/>
            <person name="Stieglmeier M."/>
            <person name="Klingl A."/>
            <person name="Woyke T."/>
            <person name="Ryan C.M."/>
            <person name="Banfield J.F."/>
        </authorList>
    </citation>
    <scope>NUCLEOTIDE SEQUENCE [LARGE SCALE GENOMIC DNA]</scope>
</reference>
<keyword evidence="1" id="KW-0812">Transmembrane</keyword>
<comment type="caution">
    <text evidence="2">The sequence shown here is derived from an EMBL/GenBank/DDBJ whole genome shotgun (WGS) entry which is preliminary data.</text>
</comment>
<accession>A0A2H0URB2</accession>